<sequence>MSLVQTLFCAYVRYTRRWNAGKF</sequence>
<name>A0A0E9P7X0_ANGAN</name>
<dbReference type="EMBL" id="GBXM01108624">
    <property type="protein sequence ID" value="JAG99952.1"/>
    <property type="molecule type" value="Transcribed_RNA"/>
</dbReference>
<dbReference type="AlphaFoldDB" id="A0A0E9P7X0"/>
<proteinExistence type="predicted"/>
<reference evidence="1" key="2">
    <citation type="journal article" date="2015" name="Fish Shellfish Immunol.">
        <title>Early steps in the European eel (Anguilla anguilla)-Vibrio vulnificus interaction in the gills: Role of the RtxA13 toxin.</title>
        <authorList>
            <person name="Callol A."/>
            <person name="Pajuelo D."/>
            <person name="Ebbesson L."/>
            <person name="Teles M."/>
            <person name="MacKenzie S."/>
            <person name="Amaro C."/>
        </authorList>
    </citation>
    <scope>NUCLEOTIDE SEQUENCE</scope>
</reference>
<organism evidence="1">
    <name type="scientific">Anguilla anguilla</name>
    <name type="common">European freshwater eel</name>
    <name type="synonym">Muraena anguilla</name>
    <dbReference type="NCBI Taxonomy" id="7936"/>
    <lineage>
        <taxon>Eukaryota</taxon>
        <taxon>Metazoa</taxon>
        <taxon>Chordata</taxon>
        <taxon>Craniata</taxon>
        <taxon>Vertebrata</taxon>
        <taxon>Euteleostomi</taxon>
        <taxon>Actinopterygii</taxon>
        <taxon>Neopterygii</taxon>
        <taxon>Teleostei</taxon>
        <taxon>Anguilliformes</taxon>
        <taxon>Anguillidae</taxon>
        <taxon>Anguilla</taxon>
    </lineage>
</organism>
<evidence type="ECO:0000313" key="1">
    <source>
        <dbReference type="EMBL" id="JAG99952.1"/>
    </source>
</evidence>
<reference evidence="1" key="1">
    <citation type="submission" date="2014-11" db="EMBL/GenBank/DDBJ databases">
        <authorList>
            <person name="Amaro Gonzalez C."/>
        </authorList>
    </citation>
    <scope>NUCLEOTIDE SEQUENCE</scope>
</reference>
<accession>A0A0E9P7X0</accession>
<protein>
    <submittedName>
        <fullName evidence="1">Uncharacterized protein</fullName>
    </submittedName>
</protein>